<evidence type="ECO:0000313" key="1">
    <source>
        <dbReference type="EMBL" id="CAH8248245.1"/>
    </source>
</evidence>
<gene>
    <name evidence="1" type="ORF">WJ0W_005502</name>
</gene>
<dbReference type="Proteomes" id="UP001154322">
    <property type="component" value="Unassembled WGS sequence"/>
</dbReference>
<evidence type="ECO:0000313" key="2">
    <source>
        <dbReference type="Proteomes" id="UP001154322"/>
    </source>
</evidence>
<comment type="caution">
    <text evidence="1">The sequence shown here is derived from an EMBL/GenBank/DDBJ whole genome shotgun (WGS) entry which is preliminary data.</text>
</comment>
<dbReference type="Gene3D" id="1.10.4030.10">
    <property type="entry name" value="Porin chaperone SurA, peptide-binding domain"/>
    <property type="match status" value="1"/>
</dbReference>
<reference evidence="1" key="1">
    <citation type="submission" date="2022-06" db="EMBL/GenBank/DDBJ databases">
        <authorList>
            <person name="Dietemann V."/>
            <person name="Ory F."/>
            <person name="Dainat B."/>
            <person name="Oberhansli S."/>
        </authorList>
    </citation>
    <scope>NUCLEOTIDE SEQUENCE</scope>
    <source>
        <strain evidence="1">Ena-SAMPLE-TAB-26-04-2022-14:26:32:270-5432</strain>
    </source>
</reference>
<dbReference type="PROSITE" id="PS51257">
    <property type="entry name" value="PROKAR_LIPOPROTEIN"/>
    <property type="match status" value="1"/>
</dbReference>
<organism evidence="1 2">
    <name type="scientific">Paenibacillus melissococcoides</name>
    <dbReference type="NCBI Taxonomy" id="2912268"/>
    <lineage>
        <taxon>Bacteria</taxon>
        <taxon>Bacillati</taxon>
        <taxon>Bacillota</taxon>
        <taxon>Bacilli</taxon>
        <taxon>Bacillales</taxon>
        <taxon>Paenibacillaceae</taxon>
        <taxon>Paenibacillus</taxon>
    </lineage>
</organism>
<dbReference type="PANTHER" id="PTHR47245:SF2">
    <property type="entry name" value="PEPTIDYL-PROLYL CIS-TRANS ISOMERASE HP_0175-RELATED"/>
    <property type="match status" value="1"/>
</dbReference>
<proteinExistence type="predicted"/>
<keyword evidence="2" id="KW-1185">Reference proteome</keyword>
<dbReference type="EMBL" id="CALYLO010000009">
    <property type="protein sequence ID" value="CAH8248245.1"/>
    <property type="molecule type" value="Genomic_DNA"/>
</dbReference>
<protein>
    <submittedName>
        <fullName evidence="1">SurA N-terminal domain-containing protein</fullName>
    </submittedName>
</protein>
<accession>A0ABM9G8C0</accession>
<dbReference type="SUPFAM" id="SSF109998">
    <property type="entry name" value="Triger factor/SurA peptide-binding domain-like"/>
    <property type="match status" value="1"/>
</dbReference>
<sequence length="211" mass="24313">MPIKGKKIVLCLLIFLFSFVLSSCSGKPDFSLIQVNGEVISHEDIQNVLQRYEDKGQFVHVSEEDVVKSAIEEVLVLQEAEKLGIKVDEAELDHKIEALKNMNHNLFYDLAIKQYGTIDNYREALKLRMLYQGTRDKIMADYVKDNPIDVELVKAQMVAEGVIEEQSEYDKEENRALVSQFAHSFVQKKGKEHFNEWVHSLVEHAKIEYVP</sequence>
<dbReference type="Pfam" id="PF13624">
    <property type="entry name" value="SurA_N_3"/>
    <property type="match status" value="1"/>
</dbReference>
<dbReference type="InterPro" id="IPR050245">
    <property type="entry name" value="PrsA_foldase"/>
</dbReference>
<dbReference type="RefSeq" id="WP_261949037.1">
    <property type="nucleotide sequence ID" value="NZ_CALYRE010000008.1"/>
</dbReference>
<dbReference type="InterPro" id="IPR027304">
    <property type="entry name" value="Trigger_fact/SurA_dom_sf"/>
</dbReference>
<dbReference type="PANTHER" id="PTHR47245">
    <property type="entry name" value="PEPTIDYLPROLYL ISOMERASE"/>
    <property type="match status" value="1"/>
</dbReference>
<name>A0ABM9G8C0_9BACL</name>